<dbReference type="GO" id="GO:0006104">
    <property type="term" value="P:succinyl-CoA metabolic process"/>
    <property type="evidence" value="ECO:0007669"/>
    <property type="project" value="TreeGrafter"/>
</dbReference>
<evidence type="ECO:0000256" key="7">
    <source>
        <dbReference type="HAMAP-Rule" id="MF_00558"/>
    </source>
</evidence>
<dbReference type="GO" id="GO:0000287">
    <property type="term" value="F:magnesium ion binding"/>
    <property type="evidence" value="ECO:0007669"/>
    <property type="project" value="UniProtKB-UniRule"/>
</dbReference>
<dbReference type="EC" id="6.2.1.5" evidence="7"/>
<comment type="similarity">
    <text evidence="7">Belongs to the succinate/malate CoA ligase beta subunit family.</text>
</comment>
<feature type="binding site" evidence="7">
    <location>
        <position position="94"/>
    </location>
    <ligand>
        <name>ATP</name>
        <dbReference type="ChEBI" id="CHEBI:30616"/>
    </ligand>
</feature>
<feature type="domain" description="ATP-grasp" evidence="8">
    <location>
        <begin position="9"/>
        <end position="226"/>
    </location>
</feature>
<dbReference type="NCBIfam" id="NF001913">
    <property type="entry name" value="PRK00696.1"/>
    <property type="match status" value="1"/>
</dbReference>
<dbReference type="KEGG" id="bana:BARAN1_1034"/>
<dbReference type="Pfam" id="PF00549">
    <property type="entry name" value="Ligase_CoA"/>
    <property type="match status" value="1"/>
</dbReference>
<dbReference type="RefSeq" id="WP_122031475.1">
    <property type="nucleotide sequence ID" value="NZ_LS483254.1"/>
</dbReference>
<dbReference type="PIRSF" id="PIRSF001554">
    <property type="entry name" value="SucCS_beta"/>
    <property type="match status" value="1"/>
</dbReference>
<dbReference type="OrthoDB" id="9802602at2"/>
<dbReference type="Pfam" id="PF08442">
    <property type="entry name" value="ATP-grasp_2"/>
    <property type="match status" value="1"/>
</dbReference>
<keyword evidence="3 7" id="KW-0479">Metal-binding</keyword>
<evidence type="ECO:0000259" key="8">
    <source>
        <dbReference type="PROSITE" id="PS50975"/>
    </source>
</evidence>
<comment type="pathway">
    <text evidence="7">Carbohydrate metabolism; tricarboxylic acid cycle; succinate from succinyl-CoA (ligase route): step 1/1.</text>
</comment>
<feature type="binding site" evidence="7">
    <location>
        <position position="189"/>
    </location>
    <ligand>
        <name>Mg(2+)</name>
        <dbReference type="ChEBI" id="CHEBI:18420"/>
    </ligand>
</feature>
<evidence type="ECO:0000313" key="10">
    <source>
        <dbReference type="Proteomes" id="UP000249818"/>
    </source>
</evidence>
<accession>A0A2X3KWU6</accession>
<dbReference type="PROSITE" id="PS50975">
    <property type="entry name" value="ATP_GRASP"/>
    <property type="match status" value="1"/>
</dbReference>
<dbReference type="PANTHER" id="PTHR11815">
    <property type="entry name" value="SUCCINYL-COA SYNTHETASE BETA CHAIN"/>
    <property type="match status" value="1"/>
</dbReference>
<dbReference type="GO" id="GO:0042709">
    <property type="term" value="C:succinate-CoA ligase complex"/>
    <property type="evidence" value="ECO:0007669"/>
    <property type="project" value="TreeGrafter"/>
</dbReference>
<dbReference type="FunFam" id="3.40.50.261:FF:000007">
    <property type="entry name" value="Succinate--CoA ligase [ADP-forming] subunit beta"/>
    <property type="match status" value="1"/>
</dbReference>
<keyword evidence="1 7" id="KW-0816">Tricarboxylic acid cycle</keyword>
<keyword evidence="4 7" id="KW-0547">Nucleotide-binding</keyword>
<dbReference type="GO" id="GO:0005524">
    <property type="term" value="F:ATP binding"/>
    <property type="evidence" value="ECO:0007669"/>
    <property type="project" value="UniProtKB-UniRule"/>
</dbReference>
<evidence type="ECO:0000256" key="6">
    <source>
        <dbReference type="ARBA" id="ARBA00022842"/>
    </source>
</evidence>
<evidence type="ECO:0000256" key="2">
    <source>
        <dbReference type="ARBA" id="ARBA00022598"/>
    </source>
</evidence>
<dbReference type="EMBL" id="LS483254">
    <property type="protein sequence ID" value="SQD93058.1"/>
    <property type="molecule type" value="Genomic_DNA"/>
</dbReference>
<dbReference type="GO" id="GO:0004775">
    <property type="term" value="F:succinate-CoA ligase (ADP-forming) activity"/>
    <property type="evidence" value="ECO:0007669"/>
    <property type="project" value="UniProtKB-UniRule"/>
</dbReference>
<dbReference type="InterPro" id="IPR013815">
    <property type="entry name" value="ATP_grasp_subdomain_1"/>
</dbReference>
<dbReference type="InterPro" id="IPR017866">
    <property type="entry name" value="Succ-CoA_synthase_bsu_CS"/>
</dbReference>
<dbReference type="InterPro" id="IPR005811">
    <property type="entry name" value="SUCC_ACL_C"/>
</dbReference>
<dbReference type="GO" id="GO:0006099">
    <property type="term" value="P:tricarboxylic acid cycle"/>
    <property type="evidence" value="ECO:0007669"/>
    <property type="project" value="UniProtKB-UniRule"/>
</dbReference>
<dbReference type="Gene3D" id="3.30.1490.20">
    <property type="entry name" value="ATP-grasp fold, A domain"/>
    <property type="match status" value="1"/>
</dbReference>
<feature type="binding site" evidence="7">
    <location>
        <begin position="52"/>
        <end position="54"/>
    </location>
    <ligand>
        <name>ATP</name>
        <dbReference type="ChEBI" id="CHEBI:30616"/>
    </ligand>
</feature>
<keyword evidence="2 7" id="KW-0436">Ligase</keyword>
<dbReference type="PROSITE" id="PS01217">
    <property type="entry name" value="SUCCINYL_COA_LIG_3"/>
    <property type="match status" value="1"/>
</dbReference>
<reference evidence="10" key="1">
    <citation type="submission" date="2018-05" db="EMBL/GenBank/DDBJ databases">
        <authorList>
            <person name="Hao L."/>
        </authorList>
    </citation>
    <scope>NUCLEOTIDE SEQUENCE [LARGE SCALE GENOMIC DNA]</scope>
</reference>
<evidence type="ECO:0000256" key="5">
    <source>
        <dbReference type="ARBA" id="ARBA00022840"/>
    </source>
</evidence>
<comment type="catalytic activity">
    <reaction evidence="7">
        <text>succinate + ATP + CoA = succinyl-CoA + ADP + phosphate</text>
        <dbReference type="Rhea" id="RHEA:17661"/>
        <dbReference type="ChEBI" id="CHEBI:30031"/>
        <dbReference type="ChEBI" id="CHEBI:30616"/>
        <dbReference type="ChEBI" id="CHEBI:43474"/>
        <dbReference type="ChEBI" id="CHEBI:57287"/>
        <dbReference type="ChEBI" id="CHEBI:57292"/>
        <dbReference type="ChEBI" id="CHEBI:456216"/>
        <dbReference type="EC" id="6.2.1.5"/>
    </reaction>
</comment>
<comment type="function">
    <text evidence="7">Succinyl-CoA synthetase functions in the citric acid cycle (TCA), coupling the hydrolysis of succinyl-CoA to the synthesis of either ATP or GTP and thus represents the only step of substrate-level phosphorylation in the TCA. The beta subunit provides nucleotide specificity of the enzyme and binds the substrate succinate, while the binding sites for coenzyme A and phosphate are found in the alpha subunit.</text>
</comment>
<feature type="binding site" evidence="7">
    <location>
        <position position="251"/>
    </location>
    <ligand>
        <name>substrate</name>
        <note>ligand shared with subunit alpha</note>
    </ligand>
</feature>
<dbReference type="UniPathway" id="UPA00223">
    <property type="reaction ID" value="UER00999"/>
</dbReference>
<feature type="binding site" evidence="7">
    <location>
        <position position="99"/>
    </location>
    <ligand>
        <name>ATP</name>
        <dbReference type="ChEBI" id="CHEBI:30616"/>
    </ligand>
</feature>
<feature type="binding site" evidence="7">
    <location>
        <position position="202"/>
    </location>
    <ligand>
        <name>Mg(2+)</name>
        <dbReference type="ChEBI" id="CHEBI:18420"/>
    </ligand>
</feature>
<name>A0A2X3KWU6_9BACT</name>
<feature type="binding site" evidence="7">
    <location>
        <position position="45"/>
    </location>
    <ligand>
        <name>ATP</name>
        <dbReference type="ChEBI" id="CHEBI:30616"/>
    </ligand>
</feature>
<comment type="catalytic activity">
    <reaction evidence="7">
        <text>GTP + succinate + CoA = succinyl-CoA + GDP + phosphate</text>
        <dbReference type="Rhea" id="RHEA:22120"/>
        <dbReference type="ChEBI" id="CHEBI:30031"/>
        <dbReference type="ChEBI" id="CHEBI:37565"/>
        <dbReference type="ChEBI" id="CHEBI:43474"/>
        <dbReference type="ChEBI" id="CHEBI:57287"/>
        <dbReference type="ChEBI" id="CHEBI:57292"/>
        <dbReference type="ChEBI" id="CHEBI:58189"/>
    </reaction>
</comment>
<dbReference type="InterPro" id="IPR013650">
    <property type="entry name" value="ATP-grasp_succ-CoA_synth-type"/>
</dbReference>
<dbReference type="Gene3D" id="3.40.50.261">
    <property type="entry name" value="Succinyl-CoA synthetase domains"/>
    <property type="match status" value="1"/>
</dbReference>
<sequence length="373" mass="39405">MRLLEWQGRVILEKEGIPVPAGGRATTRNAVREAASAAGGAVVLKAQVPVGGRGKAGGIRMARDPDEAARIAGEMLGSELKGLPIHELLVVEAVAPVSEHYLSVTLERRRRAPVMIYSPRGGVDIEEVARTDPGAIRQVPIPPLEGPLPFRLRQLVSPAPPELRKPLAAIAGKLYHIFTRYEATLAEINPLAETERGLVALDAKLILDDDHRPGDQFAGLADALVDPLEADARAVGMSYVRLEGDIGVLGNGAGLVMATLDLVAQAGGRPANFLDIGGGARAERVRKGVELIRRDGKAKVLFVNVFGGITRCDEVAQGVVEATVRSGLPMVIRLTGTNEAEGRAILSRAGLVPVHTMEEGAARAVALAKEAQP</sequence>
<dbReference type="InterPro" id="IPR005809">
    <property type="entry name" value="Succ_CoA_ligase-like_bsu"/>
</dbReference>
<proteinExistence type="inferred from homology"/>
<evidence type="ECO:0000256" key="3">
    <source>
        <dbReference type="ARBA" id="ARBA00022723"/>
    </source>
</evidence>
<keyword evidence="5 7" id="KW-0067">ATP-binding</keyword>
<evidence type="ECO:0000256" key="4">
    <source>
        <dbReference type="ARBA" id="ARBA00022741"/>
    </source>
</evidence>
<dbReference type="GO" id="GO:0004776">
    <property type="term" value="F:succinate-CoA ligase (GDP-forming) activity"/>
    <property type="evidence" value="ECO:0007669"/>
    <property type="project" value="RHEA"/>
</dbReference>
<dbReference type="InterPro" id="IPR016102">
    <property type="entry name" value="Succinyl-CoA_synth-like"/>
</dbReference>
<comment type="caution">
    <text evidence="7">Lacks conserved residue(s) required for the propagation of feature annotation.</text>
</comment>
<protein>
    <recommendedName>
        <fullName evidence="7">Succinate--CoA ligase [ADP-forming] subunit beta</fullName>
        <ecNumber evidence="7">6.2.1.5</ecNumber>
    </recommendedName>
    <alternativeName>
        <fullName evidence="7">Succinyl-CoA synthetase subunit beta</fullName>
        <shortName evidence="7">SCS-beta</shortName>
    </alternativeName>
</protein>
<keyword evidence="10" id="KW-1185">Reference proteome</keyword>
<dbReference type="SUPFAM" id="SSF56059">
    <property type="entry name" value="Glutathione synthetase ATP-binding domain-like"/>
    <property type="match status" value="1"/>
</dbReference>
<evidence type="ECO:0000256" key="1">
    <source>
        <dbReference type="ARBA" id="ARBA00022532"/>
    </source>
</evidence>
<keyword evidence="6 7" id="KW-0460">Magnesium</keyword>
<comment type="cofactor">
    <cofactor evidence="7">
        <name>Mg(2+)</name>
        <dbReference type="ChEBI" id="CHEBI:18420"/>
    </cofactor>
    <text evidence="7">Binds 1 Mg(2+) ion per subunit.</text>
</comment>
<evidence type="ECO:0000313" key="9">
    <source>
        <dbReference type="EMBL" id="SQD93058.1"/>
    </source>
</evidence>
<comment type="subunit">
    <text evidence="7">Heterotetramer of two alpha and two beta subunits.</text>
</comment>
<dbReference type="AlphaFoldDB" id="A0A2X3KWU6"/>
<dbReference type="SUPFAM" id="SSF52210">
    <property type="entry name" value="Succinyl-CoA synthetase domains"/>
    <property type="match status" value="1"/>
</dbReference>
<dbReference type="Gene3D" id="3.30.470.20">
    <property type="entry name" value="ATP-grasp fold, B domain"/>
    <property type="match status" value="1"/>
</dbReference>
<dbReference type="HAMAP" id="MF_00558">
    <property type="entry name" value="Succ_CoA_beta"/>
    <property type="match status" value="1"/>
</dbReference>
<organism evidence="9 10">
    <name type="scientific">Candidatus Bipolaricaulis anaerobius</name>
    <dbReference type="NCBI Taxonomy" id="2026885"/>
    <lineage>
        <taxon>Bacteria</taxon>
        <taxon>Candidatus Bipolaricaulota</taxon>
        <taxon>Candidatus Bipolaricaulia</taxon>
        <taxon>Candidatus Bipolaricaulales</taxon>
        <taxon>Candidatus Bipolaricaulaceae</taxon>
        <taxon>Candidatus Bipolaricaulis</taxon>
    </lineage>
</organism>
<dbReference type="Proteomes" id="UP000249818">
    <property type="component" value="Chromosome BARAN1"/>
</dbReference>
<gene>
    <name evidence="7 9" type="primary">sucC</name>
    <name evidence="9" type="ORF">BARAN1_1034</name>
</gene>
<dbReference type="PANTHER" id="PTHR11815:SF10">
    <property type="entry name" value="SUCCINATE--COA LIGASE [GDP-FORMING] SUBUNIT BETA, MITOCHONDRIAL"/>
    <property type="match status" value="1"/>
</dbReference>
<dbReference type="InterPro" id="IPR011761">
    <property type="entry name" value="ATP-grasp"/>
</dbReference>
<feature type="binding site" evidence="7">
    <location>
        <begin position="308"/>
        <end position="310"/>
    </location>
    <ligand>
        <name>substrate</name>
        <note>ligand shared with subunit alpha</note>
    </ligand>
</feature>